<dbReference type="EC" id="6.3.2.17" evidence="7"/>
<dbReference type="EMBL" id="FPHC01000070">
    <property type="protein sequence ID" value="SFV64563.1"/>
    <property type="molecule type" value="Genomic_DNA"/>
</dbReference>
<dbReference type="InterPro" id="IPR001645">
    <property type="entry name" value="Folylpolyglutamate_synth"/>
</dbReference>
<keyword evidence="3" id="KW-0479">Metal-binding</keyword>
<name>A0A1W1CFU9_9ZZZZ</name>
<evidence type="ECO:0000256" key="4">
    <source>
        <dbReference type="ARBA" id="ARBA00022741"/>
    </source>
</evidence>
<dbReference type="EC" id="6.3.2.12" evidence="7"/>
<dbReference type="GO" id="GO:0008841">
    <property type="term" value="F:dihydrofolate synthase activity"/>
    <property type="evidence" value="ECO:0007669"/>
    <property type="project" value="UniProtKB-EC"/>
</dbReference>
<evidence type="ECO:0000313" key="7">
    <source>
        <dbReference type="EMBL" id="SFV64563.1"/>
    </source>
</evidence>
<dbReference type="PANTHER" id="PTHR11136:SF0">
    <property type="entry name" value="DIHYDROFOLATE SYNTHETASE-RELATED"/>
    <property type="match status" value="1"/>
</dbReference>
<evidence type="ECO:0000256" key="2">
    <source>
        <dbReference type="ARBA" id="ARBA00022598"/>
    </source>
</evidence>
<dbReference type="SUPFAM" id="SSF53244">
    <property type="entry name" value="MurD-like peptide ligases, peptide-binding domain"/>
    <property type="match status" value="1"/>
</dbReference>
<dbReference type="Gene3D" id="3.40.1190.10">
    <property type="entry name" value="Mur-like, catalytic domain"/>
    <property type="match status" value="1"/>
</dbReference>
<dbReference type="NCBIfam" id="TIGR01499">
    <property type="entry name" value="folC"/>
    <property type="match status" value="1"/>
</dbReference>
<organism evidence="7">
    <name type="scientific">hydrothermal vent metagenome</name>
    <dbReference type="NCBI Taxonomy" id="652676"/>
    <lineage>
        <taxon>unclassified sequences</taxon>
        <taxon>metagenomes</taxon>
        <taxon>ecological metagenomes</taxon>
    </lineage>
</organism>
<dbReference type="AlphaFoldDB" id="A0A1W1CFU9"/>
<reference evidence="7" key="1">
    <citation type="submission" date="2016-10" db="EMBL/GenBank/DDBJ databases">
        <authorList>
            <person name="de Groot N.N."/>
        </authorList>
    </citation>
    <scope>NUCLEOTIDE SEQUENCE</scope>
</reference>
<dbReference type="InterPro" id="IPR018109">
    <property type="entry name" value="Folylpolyglutamate_synth_CS"/>
</dbReference>
<dbReference type="GO" id="GO:0005737">
    <property type="term" value="C:cytoplasm"/>
    <property type="evidence" value="ECO:0007669"/>
    <property type="project" value="TreeGrafter"/>
</dbReference>
<keyword evidence="5" id="KW-0067">ATP-binding</keyword>
<accession>A0A1W1CFU9</accession>
<comment type="similarity">
    <text evidence="1">Belongs to the folylpolyglutamate synthase family.</text>
</comment>
<dbReference type="GO" id="GO:0004326">
    <property type="term" value="F:tetrahydrofolylpolyglutamate synthase activity"/>
    <property type="evidence" value="ECO:0007669"/>
    <property type="project" value="UniProtKB-EC"/>
</dbReference>
<dbReference type="SUPFAM" id="SSF53623">
    <property type="entry name" value="MurD-like peptide ligases, catalytic domain"/>
    <property type="match status" value="1"/>
</dbReference>
<proteinExistence type="inferred from homology"/>
<dbReference type="Gene3D" id="3.90.190.20">
    <property type="entry name" value="Mur ligase, C-terminal domain"/>
    <property type="match status" value="1"/>
</dbReference>
<evidence type="ECO:0000256" key="5">
    <source>
        <dbReference type="ARBA" id="ARBA00022840"/>
    </source>
</evidence>
<protein>
    <submittedName>
        <fullName evidence="7">Dihydrofolate synthase @ Folylpolyglutamate synthase</fullName>
        <ecNumber evidence="7">6.3.2.12</ecNumber>
        <ecNumber evidence="7">6.3.2.17</ecNumber>
    </submittedName>
</protein>
<keyword evidence="4" id="KW-0547">Nucleotide-binding</keyword>
<dbReference type="GO" id="GO:0005524">
    <property type="term" value="F:ATP binding"/>
    <property type="evidence" value="ECO:0007669"/>
    <property type="project" value="UniProtKB-KW"/>
</dbReference>
<keyword evidence="2 7" id="KW-0436">Ligase</keyword>
<evidence type="ECO:0000256" key="6">
    <source>
        <dbReference type="ARBA" id="ARBA00022842"/>
    </source>
</evidence>
<dbReference type="GO" id="GO:0046872">
    <property type="term" value="F:metal ion binding"/>
    <property type="evidence" value="ECO:0007669"/>
    <property type="project" value="UniProtKB-KW"/>
</dbReference>
<gene>
    <name evidence="7" type="ORF">MNB_SV-6-1563</name>
</gene>
<dbReference type="PANTHER" id="PTHR11136">
    <property type="entry name" value="FOLYLPOLYGLUTAMATE SYNTHASE-RELATED"/>
    <property type="match status" value="1"/>
</dbReference>
<evidence type="ECO:0000256" key="3">
    <source>
        <dbReference type="ARBA" id="ARBA00022723"/>
    </source>
</evidence>
<dbReference type="InterPro" id="IPR036565">
    <property type="entry name" value="Mur-like_cat_sf"/>
</dbReference>
<dbReference type="InterPro" id="IPR036615">
    <property type="entry name" value="Mur_ligase_C_dom_sf"/>
</dbReference>
<evidence type="ECO:0000256" key="1">
    <source>
        <dbReference type="ARBA" id="ARBA00008276"/>
    </source>
</evidence>
<dbReference type="PROSITE" id="PS01012">
    <property type="entry name" value="FOLYLPOLYGLU_SYNT_2"/>
    <property type="match status" value="1"/>
</dbReference>
<keyword evidence="6" id="KW-0460">Magnesium</keyword>
<sequence length="389" mass="43423">MKAISFGSFIEEKPLYYKEIDHERIHIAYDLLKSHIKHPKTIHIVGTNGKGSTGRMVAHLAYHGGMSVGHFSSPHILKFNERIWVDGVDSSDETLEVAHQKLYHIIGSKMSDSLSYFEYTTLLALVVFEDLDLIVLEAGLGGEYDATNVVDKELSIITPIGIDHQAFLGDTIEEIATTKIRSIEERVLLSPQVYPEVVDIAHQITHLKGAKLYLSSNQPSIHRDDIKDIAREKKWGGYLIENATVATQALDILSIDYKVSSLRSVVLFGRYYPIAPNIRIDVGHNPLAAKALADSLEGSVVLIYNSLDDKDYRAVLEILKPMVESIEIIPIASQRATTIGKIEESADTLGLKHSIFDGYIDSDKDYLVFGSFYTVEAFLDIYSHISTNM</sequence>